<dbReference type="PROSITE" id="PS50104">
    <property type="entry name" value="TIR"/>
    <property type="match status" value="1"/>
</dbReference>
<evidence type="ECO:0000256" key="5">
    <source>
        <dbReference type="ARBA" id="ARBA00022692"/>
    </source>
</evidence>
<dbReference type="Pfam" id="PF13306">
    <property type="entry name" value="LRR_5"/>
    <property type="match status" value="1"/>
</dbReference>
<evidence type="ECO:0000313" key="16">
    <source>
        <dbReference type="Proteomes" id="UP000507470"/>
    </source>
</evidence>
<evidence type="ECO:0000256" key="13">
    <source>
        <dbReference type="SAM" id="Phobius"/>
    </source>
</evidence>
<keyword evidence="6" id="KW-0732">Signal</keyword>
<keyword evidence="5 13" id="KW-0812">Transmembrane</keyword>
<dbReference type="Pfam" id="PF13855">
    <property type="entry name" value="LRR_8"/>
    <property type="match status" value="2"/>
</dbReference>
<dbReference type="AlphaFoldDB" id="A0A6J8BS34"/>
<dbReference type="InterPro" id="IPR026906">
    <property type="entry name" value="LRR_5"/>
</dbReference>
<evidence type="ECO:0000256" key="9">
    <source>
        <dbReference type="ARBA" id="ARBA00022989"/>
    </source>
</evidence>
<dbReference type="GO" id="GO:0045087">
    <property type="term" value="P:innate immune response"/>
    <property type="evidence" value="ECO:0007669"/>
    <property type="project" value="UniProtKB-KW"/>
</dbReference>
<evidence type="ECO:0000256" key="1">
    <source>
        <dbReference type="ARBA" id="ARBA00004479"/>
    </source>
</evidence>
<dbReference type="InterPro" id="IPR003591">
    <property type="entry name" value="Leu-rich_rpt_typical-subtyp"/>
</dbReference>
<dbReference type="PRINTS" id="PR01537">
    <property type="entry name" value="INTRLKN1R1F"/>
</dbReference>
<keyword evidence="9 13" id="KW-1133">Transmembrane helix</keyword>
<evidence type="ECO:0000256" key="8">
    <source>
        <dbReference type="ARBA" id="ARBA00022859"/>
    </source>
</evidence>
<evidence type="ECO:0000313" key="15">
    <source>
        <dbReference type="EMBL" id="CAC5386326.1"/>
    </source>
</evidence>
<keyword evidence="3" id="KW-0399">Innate immunity</keyword>
<dbReference type="Gene3D" id="3.40.50.10140">
    <property type="entry name" value="Toll/interleukin-1 receptor homology (TIR) domain"/>
    <property type="match status" value="1"/>
</dbReference>
<evidence type="ECO:0000256" key="7">
    <source>
        <dbReference type="ARBA" id="ARBA00022737"/>
    </source>
</evidence>
<dbReference type="InterPro" id="IPR035897">
    <property type="entry name" value="Toll_tir_struct_dom_sf"/>
</dbReference>
<keyword evidence="8" id="KW-0391">Immunity</keyword>
<evidence type="ECO:0000256" key="10">
    <source>
        <dbReference type="ARBA" id="ARBA00023136"/>
    </source>
</evidence>
<evidence type="ECO:0000256" key="11">
    <source>
        <dbReference type="ARBA" id="ARBA00023170"/>
    </source>
</evidence>
<feature type="transmembrane region" description="Helical" evidence="13">
    <location>
        <begin position="640"/>
        <end position="664"/>
    </location>
</feature>
<sequence>MSTGGSINNDHLSFIPCPFDPNCNCYNQTGSESGVTADCSHKNLSYIPLVDSSVRKLDLSYNKIHDIPENIFQNSSSLIILDLSNNKIDILCNGSFNGLSSLQHLNLKSNLLVYKKNTFQDACFSKLKSLQVLNIENNVGFYSAGQIFPKLNDLINLGNLTMDGVEDKNLSVKLGNLTNLTSLKISNLSGICVTKSLDVNAFINVPNLKRIEMLECQIKEIRNGTFRHLSKLQYVDFSYNKNLRFKGVLGLLQDLQFTSIRILKLNKIHETFHMNTMVPYEFGKYLRNTSLVELHVDSNRIQQVVIGVLANFPPSLDKISAADNDFSFGNYLYETLAMNISVLNVSNLFSTHDIPTGHINKRQLSPAVQGTSDFVQNYIDTVLNNGYEVNVHIPFPKNFKFFYIKRSLLRFTVPRCTLMNNSLIHVDASENLVTAWIGPVINIKTLKYLDLSSNFCSNISDFFFQDCIGIETLLINDNLLGFIIPFDEKGNILSALKLLTKLNLAQNRIATIPRAFFKSQVALKTLDLRDNYLSDISFDIAYMNKLTKIDLSTNHISSLGVSTMKDLDDINRKNNLTLDLSNNPLACNCKTIDFIKWISETDVHLLRRHQYECLQEDSTKILLHQPRSVYQHLEKECSSYGYVIAGVSVAIIIFIIILFFGVMYRYRWKLRYLYYMTKQKYRGYQLQQDRDETDYLYDAFISYADEDQMFVHDEMIKNLEDKFSMKLCLHKRDFTPGQDIAGNITNAIHNSRKTIVVMTENFLTSYWCMFEFNMARMETTYSRHGDKVLMMILYQPIAVKDLPLVMLELVQSESFIEYPRDHFGNDVFWMKIKEALE</sequence>
<dbReference type="Pfam" id="PF01582">
    <property type="entry name" value="TIR"/>
    <property type="match status" value="1"/>
</dbReference>
<dbReference type="SUPFAM" id="SSF52200">
    <property type="entry name" value="Toll/Interleukin receptor TIR domain"/>
    <property type="match status" value="1"/>
</dbReference>
<dbReference type="Gene3D" id="3.80.10.10">
    <property type="entry name" value="Ribonuclease Inhibitor"/>
    <property type="match status" value="3"/>
</dbReference>
<evidence type="ECO:0000256" key="12">
    <source>
        <dbReference type="ARBA" id="ARBA00023180"/>
    </source>
</evidence>
<dbReference type="PANTHER" id="PTHR24365">
    <property type="entry name" value="TOLL-LIKE RECEPTOR"/>
    <property type="match status" value="1"/>
</dbReference>
<dbReference type="EMBL" id="CACVKT020003864">
    <property type="protein sequence ID" value="CAC5386326.1"/>
    <property type="molecule type" value="Genomic_DNA"/>
</dbReference>
<dbReference type="SMART" id="SM00255">
    <property type="entry name" value="TIR"/>
    <property type="match status" value="1"/>
</dbReference>
<name>A0A6J8BS34_MYTCO</name>
<dbReference type="FunFam" id="3.40.50.10140:FF:000001">
    <property type="entry name" value="Toll-like receptor 2"/>
    <property type="match status" value="1"/>
</dbReference>
<keyword evidence="16" id="KW-1185">Reference proteome</keyword>
<keyword evidence="7" id="KW-0677">Repeat</keyword>
<keyword evidence="12" id="KW-0325">Glycoprotein</keyword>
<evidence type="ECO:0000256" key="2">
    <source>
        <dbReference type="ARBA" id="ARBA00009634"/>
    </source>
</evidence>
<dbReference type="OrthoDB" id="1526598at2759"/>
<protein>
    <submittedName>
        <fullName evidence="15">TLR13</fullName>
    </submittedName>
</protein>
<dbReference type="PANTHER" id="PTHR24365:SF530">
    <property type="entry name" value="MSTPROX-RELATED"/>
    <property type="match status" value="1"/>
</dbReference>
<keyword evidence="10 13" id="KW-0472">Membrane</keyword>
<gene>
    <name evidence="15" type="ORF">MCOR_21781</name>
</gene>
<keyword evidence="11" id="KW-0675">Receptor</keyword>
<reference evidence="15 16" key="1">
    <citation type="submission" date="2020-06" db="EMBL/GenBank/DDBJ databases">
        <authorList>
            <person name="Li R."/>
            <person name="Bekaert M."/>
        </authorList>
    </citation>
    <scope>NUCLEOTIDE SEQUENCE [LARGE SCALE GENOMIC DNA]</scope>
    <source>
        <strain evidence="16">wild</strain>
    </source>
</reference>
<evidence type="ECO:0000259" key="14">
    <source>
        <dbReference type="PROSITE" id="PS50104"/>
    </source>
</evidence>
<dbReference type="GO" id="GO:0002224">
    <property type="term" value="P:toll-like receptor signaling pathway"/>
    <property type="evidence" value="ECO:0007669"/>
    <property type="project" value="InterPro"/>
</dbReference>
<feature type="domain" description="TIR" evidence="14">
    <location>
        <begin position="695"/>
        <end position="836"/>
    </location>
</feature>
<dbReference type="InterPro" id="IPR000157">
    <property type="entry name" value="TIR_dom"/>
</dbReference>
<dbReference type="SMART" id="SM00369">
    <property type="entry name" value="LRR_TYP"/>
    <property type="match status" value="7"/>
</dbReference>
<proteinExistence type="inferred from homology"/>
<dbReference type="InterPro" id="IPR032675">
    <property type="entry name" value="LRR_dom_sf"/>
</dbReference>
<comment type="similarity">
    <text evidence="2">Belongs to the Toll-like receptor family.</text>
</comment>
<accession>A0A6J8BS34</accession>
<dbReference type="PIRSF" id="PIRSF037595">
    <property type="entry name" value="Toll-like_receptor"/>
    <property type="match status" value="1"/>
</dbReference>
<dbReference type="InterPro" id="IPR017241">
    <property type="entry name" value="Toll-like_receptor"/>
</dbReference>
<dbReference type="PROSITE" id="PS51450">
    <property type="entry name" value="LRR"/>
    <property type="match status" value="3"/>
</dbReference>
<comment type="subcellular location">
    <subcellularLocation>
        <location evidence="1">Membrane</location>
        <topology evidence="1">Single-pass type I membrane protein</topology>
    </subcellularLocation>
</comment>
<dbReference type="SUPFAM" id="SSF52058">
    <property type="entry name" value="L domain-like"/>
    <property type="match status" value="2"/>
</dbReference>
<dbReference type="Proteomes" id="UP000507470">
    <property type="component" value="Unassembled WGS sequence"/>
</dbReference>
<organism evidence="15 16">
    <name type="scientific">Mytilus coruscus</name>
    <name type="common">Sea mussel</name>
    <dbReference type="NCBI Taxonomy" id="42192"/>
    <lineage>
        <taxon>Eukaryota</taxon>
        <taxon>Metazoa</taxon>
        <taxon>Spiralia</taxon>
        <taxon>Lophotrochozoa</taxon>
        <taxon>Mollusca</taxon>
        <taxon>Bivalvia</taxon>
        <taxon>Autobranchia</taxon>
        <taxon>Pteriomorphia</taxon>
        <taxon>Mytilida</taxon>
        <taxon>Mytiloidea</taxon>
        <taxon>Mytilidae</taxon>
        <taxon>Mytilinae</taxon>
        <taxon>Mytilus</taxon>
    </lineage>
</organism>
<dbReference type="GO" id="GO:0004888">
    <property type="term" value="F:transmembrane signaling receptor activity"/>
    <property type="evidence" value="ECO:0007669"/>
    <property type="project" value="InterPro"/>
</dbReference>
<keyword evidence="4" id="KW-0433">Leucine-rich repeat</keyword>
<dbReference type="GO" id="GO:0005886">
    <property type="term" value="C:plasma membrane"/>
    <property type="evidence" value="ECO:0007669"/>
    <property type="project" value="TreeGrafter"/>
</dbReference>
<evidence type="ECO:0000256" key="3">
    <source>
        <dbReference type="ARBA" id="ARBA00022588"/>
    </source>
</evidence>
<evidence type="ECO:0000256" key="4">
    <source>
        <dbReference type="ARBA" id="ARBA00022614"/>
    </source>
</evidence>
<evidence type="ECO:0000256" key="6">
    <source>
        <dbReference type="ARBA" id="ARBA00022729"/>
    </source>
</evidence>
<dbReference type="InterPro" id="IPR001611">
    <property type="entry name" value="Leu-rich_rpt"/>
</dbReference>